<dbReference type="SUPFAM" id="SSF46565">
    <property type="entry name" value="Chaperone J-domain"/>
    <property type="match status" value="1"/>
</dbReference>
<comment type="caution">
    <text evidence="4">The sequence shown here is derived from an EMBL/GenBank/DDBJ whole genome shotgun (WGS) entry which is preliminary data.</text>
</comment>
<evidence type="ECO:0000313" key="5">
    <source>
        <dbReference type="Proteomes" id="UP000294813"/>
    </source>
</evidence>
<name>A0A4R2RPK7_9FIRM</name>
<feature type="domain" description="J" evidence="3">
    <location>
        <begin position="5"/>
        <end position="69"/>
    </location>
</feature>
<evidence type="ECO:0000313" key="4">
    <source>
        <dbReference type="EMBL" id="TCP64649.1"/>
    </source>
</evidence>
<dbReference type="SUPFAM" id="SSF49493">
    <property type="entry name" value="HSP40/DnaJ peptide-binding domain"/>
    <property type="match status" value="2"/>
</dbReference>
<dbReference type="GO" id="GO:0042026">
    <property type="term" value="P:protein refolding"/>
    <property type="evidence" value="ECO:0007669"/>
    <property type="project" value="TreeGrafter"/>
</dbReference>
<accession>A0A4R2RPK7</accession>
<dbReference type="CDD" id="cd06257">
    <property type="entry name" value="DnaJ"/>
    <property type="match status" value="1"/>
</dbReference>
<dbReference type="RefSeq" id="WP_165876346.1">
    <property type="nucleotide sequence ID" value="NZ_JAOQNU010000008.1"/>
</dbReference>
<dbReference type="PANTHER" id="PTHR43096">
    <property type="entry name" value="DNAJ HOMOLOG 1, MITOCHONDRIAL-RELATED"/>
    <property type="match status" value="1"/>
</dbReference>
<keyword evidence="4" id="KW-0238">DNA-binding</keyword>
<dbReference type="GO" id="GO:0003677">
    <property type="term" value="F:DNA binding"/>
    <property type="evidence" value="ECO:0007669"/>
    <property type="project" value="UniProtKB-KW"/>
</dbReference>
<organism evidence="4 5">
    <name type="scientific">Heliophilum fasciatum</name>
    <dbReference type="NCBI Taxonomy" id="35700"/>
    <lineage>
        <taxon>Bacteria</taxon>
        <taxon>Bacillati</taxon>
        <taxon>Bacillota</taxon>
        <taxon>Clostridia</taxon>
        <taxon>Eubacteriales</taxon>
        <taxon>Heliobacteriaceae</taxon>
        <taxon>Heliophilum</taxon>
    </lineage>
</organism>
<keyword evidence="5" id="KW-1185">Reference proteome</keyword>
<dbReference type="AlphaFoldDB" id="A0A4R2RPK7"/>
<dbReference type="InterPro" id="IPR002939">
    <property type="entry name" value="DnaJ_C"/>
</dbReference>
<dbReference type="GO" id="GO:0051082">
    <property type="term" value="F:unfolded protein binding"/>
    <property type="evidence" value="ECO:0007669"/>
    <property type="project" value="InterPro"/>
</dbReference>
<dbReference type="PANTHER" id="PTHR43096:SF52">
    <property type="entry name" value="DNAJ HOMOLOG 1, MITOCHONDRIAL-RELATED"/>
    <property type="match status" value="1"/>
</dbReference>
<dbReference type="CDD" id="cd10747">
    <property type="entry name" value="DnaJ_C"/>
    <property type="match status" value="1"/>
</dbReference>
<dbReference type="PRINTS" id="PR00625">
    <property type="entry name" value="JDOMAIN"/>
</dbReference>
<dbReference type="InterPro" id="IPR018253">
    <property type="entry name" value="DnaJ_domain_CS"/>
</dbReference>
<dbReference type="InterPro" id="IPR036869">
    <property type="entry name" value="J_dom_sf"/>
</dbReference>
<evidence type="ECO:0000256" key="2">
    <source>
        <dbReference type="ARBA" id="ARBA00023186"/>
    </source>
</evidence>
<reference evidence="4 5" key="1">
    <citation type="submission" date="2019-03" db="EMBL/GenBank/DDBJ databases">
        <title>Genomic Encyclopedia of Type Strains, Phase IV (KMG-IV): sequencing the most valuable type-strain genomes for metagenomic binning, comparative biology and taxonomic classification.</title>
        <authorList>
            <person name="Goeker M."/>
        </authorList>
    </citation>
    <scope>NUCLEOTIDE SEQUENCE [LARGE SCALE GENOMIC DNA]</scope>
    <source>
        <strain evidence="4 5">DSM 11170</strain>
    </source>
</reference>
<keyword evidence="1" id="KW-0235">DNA replication</keyword>
<dbReference type="SMART" id="SM00271">
    <property type="entry name" value="DnaJ"/>
    <property type="match status" value="1"/>
</dbReference>
<dbReference type="Gene3D" id="2.60.260.20">
    <property type="entry name" value="Urease metallochaperone UreE, N-terminal domain"/>
    <property type="match status" value="2"/>
</dbReference>
<protein>
    <submittedName>
        <fullName evidence="4">Curved DNA-binding protein</fullName>
    </submittedName>
</protein>
<dbReference type="Pfam" id="PF00226">
    <property type="entry name" value="DnaJ"/>
    <property type="match status" value="1"/>
</dbReference>
<dbReference type="Proteomes" id="UP000294813">
    <property type="component" value="Unassembled WGS sequence"/>
</dbReference>
<evidence type="ECO:0000259" key="3">
    <source>
        <dbReference type="PROSITE" id="PS50076"/>
    </source>
</evidence>
<dbReference type="Gene3D" id="1.10.287.110">
    <property type="entry name" value="DnaJ domain"/>
    <property type="match status" value="1"/>
</dbReference>
<dbReference type="Pfam" id="PF01556">
    <property type="entry name" value="DnaJ_C"/>
    <property type="match status" value="1"/>
</dbReference>
<gene>
    <name evidence="4" type="ORF">EDD73_1082</name>
</gene>
<sequence length="315" mass="34676">MRYKDYYAVLGVSRQATDKEIRKAYRGLAQKFHPDVNPSPDAEKKFKEINEAYEVLSDEQKKAQYDQLGSGWKDGQEFRSPYGWPNGAGGAYTTMGDGDFSDFFRQIFMSGNFGGVGGPGSPFGGGQGGTINLDDLLAGGNSRNSRRRPREHRQARPAIEQELPITVEQAYEGAQIALQIQGKEYRVQVPAGVIDGQKLRLKGSGSQDDVYVILRIQADNRFRVDGRDVTMPLPLMPWQAVLGDEVKAKTPVGTVSLRIAPGSQAGQKLRLRGKGLTNRQGESGDLYLEITIQTPPVRSAREKELWQELAALGAS</sequence>
<proteinExistence type="predicted"/>
<dbReference type="GO" id="GO:0005737">
    <property type="term" value="C:cytoplasm"/>
    <property type="evidence" value="ECO:0007669"/>
    <property type="project" value="TreeGrafter"/>
</dbReference>
<dbReference type="InterPro" id="IPR008971">
    <property type="entry name" value="HSP40/DnaJ_pept-bd"/>
</dbReference>
<dbReference type="PROSITE" id="PS50076">
    <property type="entry name" value="DNAJ_2"/>
    <property type="match status" value="1"/>
</dbReference>
<keyword evidence="2" id="KW-0143">Chaperone</keyword>
<dbReference type="EMBL" id="SLXT01000008">
    <property type="protein sequence ID" value="TCP64649.1"/>
    <property type="molecule type" value="Genomic_DNA"/>
</dbReference>
<dbReference type="PROSITE" id="PS00636">
    <property type="entry name" value="DNAJ_1"/>
    <property type="match status" value="1"/>
</dbReference>
<dbReference type="GO" id="GO:0006260">
    <property type="term" value="P:DNA replication"/>
    <property type="evidence" value="ECO:0007669"/>
    <property type="project" value="UniProtKB-KW"/>
</dbReference>
<dbReference type="InterPro" id="IPR001623">
    <property type="entry name" value="DnaJ_domain"/>
</dbReference>
<evidence type="ECO:0000256" key="1">
    <source>
        <dbReference type="ARBA" id="ARBA00022705"/>
    </source>
</evidence>